<organism evidence="3">
    <name type="scientific">Hemiselmis tepida</name>
    <dbReference type="NCBI Taxonomy" id="464990"/>
    <lineage>
        <taxon>Eukaryota</taxon>
        <taxon>Cryptophyceae</taxon>
        <taxon>Cryptomonadales</taxon>
        <taxon>Hemiselmidaceae</taxon>
        <taxon>Hemiselmis</taxon>
    </lineage>
</organism>
<dbReference type="EMBL" id="HBFN01001663">
    <property type="protein sequence ID" value="CAD8778113.1"/>
    <property type="molecule type" value="Transcribed_RNA"/>
</dbReference>
<feature type="coiled-coil region" evidence="1">
    <location>
        <begin position="17"/>
        <end position="44"/>
    </location>
</feature>
<keyword evidence="1" id="KW-0175">Coiled coil</keyword>
<proteinExistence type="predicted"/>
<evidence type="ECO:0000313" key="3">
    <source>
        <dbReference type="EMBL" id="CAD8778113.1"/>
    </source>
</evidence>
<gene>
    <name evidence="3" type="ORF">HTEP1355_LOCUS1047</name>
</gene>
<evidence type="ECO:0000256" key="1">
    <source>
        <dbReference type="SAM" id="Coils"/>
    </source>
</evidence>
<sequence length="211" mass="22664">MRKHSARKMGGGGANDVLAMEEKLAQLKIQMELERQRRSELMNKSGVRGTFWRSGQEGALRGPGVREAVKAKKKAPGVRPTSSDASREETPTEEAEAEGGYLQHGQPGQQAAPASHGLYDEEDRPPSPSSPAPEEEPPAGGVVRMVGLPKNAQEGAKGAPVPAVAPMAMECQTEALPMREWSVSRPGSAKPSTYMQKLLAERKKSGKMTPR</sequence>
<evidence type="ECO:0000256" key="2">
    <source>
        <dbReference type="SAM" id="MobiDB-lite"/>
    </source>
</evidence>
<name>A0A7S0YIR1_9CRYP</name>
<feature type="region of interest" description="Disordered" evidence="2">
    <location>
        <begin position="51"/>
        <end position="160"/>
    </location>
</feature>
<reference evidence="3" key="1">
    <citation type="submission" date="2021-01" db="EMBL/GenBank/DDBJ databases">
        <authorList>
            <person name="Corre E."/>
            <person name="Pelletier E."/>
            <person name="Niang G."/>
            <person name="Scheremetjew M."/>
            <person name="Finn R."/>
            <person name="Kale V."/>
            <person name="Holt S."/>
            <person name="Cochrane G."/>
            <person name="Meng A."/>
            <person name="Brown T."/>
            <person name="Cohen L."/>
        </authorList>
    </citation>
    <scope>NUCLEOTIDE SEQUENCE</scope>
    <source>
        <strain evidence="3">CCMP443</strain>
    </source>
</reference>
<protein>
    <submittedName>
        <fullName evidence="3">Uncharacterized protein</fullName>
    </submittedName>
</protein>
<dbReference type="AlphaFoldDB" id="A0A7S0YIR1"/>
<accession>A0A7S0YIR1</accession>
<feature type="compositionally biased region" description="Low complexity" evidence="2">
    <location>
        <begin position="105"/>
        <end position="114"/>
    </location>
</feature>